<name>A0A0V1KLS3_9BILA</name>
<dbReference type="Proteomes" id="UP000054721">
    <property type="component" value="Unassembled WGS sequence"/>
</dbReference>
<evidence type="ECO:0000313" key="1">
    <source>
        <dbReference type="EMBL" id="KRZ48224.1"/>
    </source>
</evidence>
<proteinExistence type="predicted"/>
<reference evidence="1 2" key="1">
    <citation type="submission" date="2015-05" db="EMBL/GenBank/DDBJ databases">
        <title>Evolution of Trichinella species and genotypes.</title>
        <authorList>
            <person name="Korhonen P.K."/>
            <person name="Edoardo P."/>
            <person name="Giuseppe L.R."/>
            <person name="Gasser R.B."/>
        </authorList>
    </citation>
    <scope>NUCLEOTIDE SEQUENCE [LARGE SCALE GENOMIC DNA]</scope>
    <source>
        <strain evidence="1">ISS10</strain>
    </source>
</reference>
<comment type="caution">
    <text evidence="1">The sequence shown here is derived from an EMBL/GenBank/DDBJ whole genome shotgun (WGS) entry which is preliminary data.</text>
</comment>
<dbReference type="EMBL" id="JYDW01000444">
    <property type="protein sequence ID" value="KRZ48224.1"/>
    <property type="molecule type" value="Genomic_DNA"/>
</dbReference>
<protein>
    <submittedName>
        <fullName evidence="1">Uncharacterized protein</fullName>
    </submittedName>
</protein>
<keyword evidence="2" id="KW-1185">Reference proteome</keyword>
<dbReference type="OrthoDB" id="5918258at2759"/>
<sequence>MKRANSVAPTAWGRWTVLAAMFECQKLTSTLRVPLFPWSQQVASRQQRWRFHTVGNVGATTHQLCQALPGRWSTLKSYSASCSSQRATCPFGSLKLRNQRRQLWPVRTSNS</sequence>
<gene>
    <name evidence="1" type="ORF">T02_12899</name>
</gene>
<accession>A0A0V1KLS3</accession>
<organism evidence="1 2">
    <name type="scientific">Trichinella nativa</name>
    <dbReference type="NCBI Taxonomy" id="6335"/>
    <lineage>
        <taxon>Eukaryota</taxon>
        <taxon>Metazoa</taxon>
        <taxon>Ecdysozoa</taxon>
        <taxon>Nematoda</taxon>
        <taxon>Enoplea</taxon>
        <taxon>Dorylaimia</taxon>
        <taxon>Trichinellida</taxon>
        <taxon>Trichinellidae</taxon>
        <taxon>Trichinella</taxon>
    </lineage>
</organism>
<dbReference type="AlphaFoldDB" id="A0A0V1KLS3"/>
<evidence type="ECO:0000313" key="2">
    <source>
        <dbReference type="Proteomes" id="UP000054721"/>
    </source>
</evidence>